<protein>
    <submittedName>
        <fullName evidence="1">Uncharacterized protein</fullName>
    </submittedName>
</protein>
<gene>
    <name evidence="1" type="ORF">GCWU000324_03191</name>
</gene>
<keyword evidence="2" id="KW-1185">Reference proteome</keyword>
<reference evidence="1" key="1">
    <citation type="submission" date="2009-04" db="EMBL/GenBank/DDBJ databases">
        <authorList>
            <person name="Weinstock G."/>
            <person name="Sodergren E."/>
            <person name="Clifton S."/>
            <person name="Fulton L."/>
            <person name="Fulton B."/>
            <person name="Courtney L."/>
            <person name="Fronick C."/>
            <person name="Harrison M."/>
            <person name="Strong C."/>
            <person name="Farmer C."/>
            <person name="Delahaunty K."/>
            <person name="Markovic C."/>
            <person name="Hall O."/>
            <person name="Minx P."/>
            <person name="Tomlinson C."/>
            <person name="Mitreva M."/>
            <person name="Nelson J."/>
            <person name="Hou S."/>
            <person name="Wollam A."/>
            <person name="Pepin K.H."/>
            <person name="Johnson M."/>
            <person name="Bhonagiri V."/>
            <person name="Nash W.E."/>
            <person name="Warren W."/>
            <person name="Chinwalla A."/>
            <person name="Mardis E.R."/>
            <person name="Wilson R.K."/>
        </authorList>
    </citation>
    <scope>NUCLEOTIDE SEQUENCE [LARGE SCALE GENOMIC DNA]</scope>
    <source>
        <strain evidence="1">ATCC 51147</strain>
    </source>
</reference>
<organism evidence="1 2">
    <name type="scientific">Kingella oralis ATCC 51147</name>
    <dbReference type="NCBI Taxonomy" id="629741"/>
    <lineage>
        <taxon>Bacteria</taxon>
        <taxon>Pseudomonadati</taxon>
        <taxon>Pseudomonadota</taxon>
        <taxon>Betaproteobacteria</taxon>
        <taxon>Neisseriales</taxon>
        <taxon>Neisseriaceae</taxon>
        <taxon>Kingella</taxon>
    </lineage>
</organism>
<evidence type="ECO:0000313" key="1">
    <source>
        <dbReference type="EMBL" id="EEP66787.1"/>
    </source>
</evidence>
<dbReference type="AlphaFoldDB" id="C4GNA2"/>
<dbReference type="HOGENOM" id="CLU_3184751_0_0_4"/>
<accession>C4GNA2</accession>
<dbReference type="Proteomes" id="UP000003009">
    <property type="component" value="Unassembled WGS sequence"/>
</dbReference>
<dbReference type="EMBL" id="ACJW02000008">
    <property type="protein sequence ID" value="EEP66787.1"/>
    <property type="molecule type" value="Genomic_DNA"/>
</dbReference>
<sequence length="46" mass="5497">MLGLPENYSFKYFQVAFAASNAYFQVYLKPTLPRQPWRLVLPKLCW</sequence>
<evidence type="ECO:0000313" key="2">
    <source>
        <dbReference type="Proteomes" id="UP000003009"/>
    </source>
</evidence>
<name>C4GNA2_9NEIS</name>
<proteinExistence type="predicted"/>
<comment type="caution">
    <text evidence="1">The sequence shown here is derived from an EMBL/GenBank/DDBJ whole genome shotgun (WGS) entry which is preliminary data.</text>
</comment>